<proteinExistence type="inferred from homology"/>
<dbReference type="PROSITE" id="PS51257">
    <property type="entry name" value="PROKAR_LIPOPROTEIN"/>
    <property type="match status" value="1"/>
</dbReference>
<dbReference type="GO" id="GO:1902358">
    <property type="term" value="P:sulfate transmembrane transport"/>
    <property type="evidence" value="ECO:0007669"/>
    <property type="project" value="InterPro"/>
</dbReference>
<feature type="chain" id="PRO_5009912344" evidence="6">
    <location>
        <begin position="35"/>
        <end position="337"/>
    </location>
</feature>
<dbReference type="AlphaFoldDB" id="A0A1M5MJ78"/>
<dbReference type="NCBIfam" id="TIGR00971">
    <property type="entry name" value="3a0106s03"/>
    <property type="match status" value="1"/>
</dbReference>
<dbReference type="GO" id="GO:0140104">
    <property type="term" value="F:molecular carrier activity"/>
    <property type="evidence" value="ECO:0007669"/>
    <property type="project" value="InterPro"/>
</dbReference>
<feature type="signal peptide" evidence="6">
    <location>
        <begin position="1"/>
        <end position="34"/>
    </location>
</feature>
<dbReference type="OrthoDB" id="9802127at2"/>
<comment type="similarity">
    <text evidence="2">Belongs to the prokaryotic sulfate-binding protein family.</text>
</comment>
<evidence type="ECO:0000256" key="1">
    <source>
        <dbReference type="ARBA" id="ARBA00004418"/>
    </source>
</evidence>
<dbReference type="Proteomes" id="UP000186132">
    <property type="component" value="Unassembled WGS sequence"/>
</dbReference>
<dbReference type="PANTHER" id="PTHR30368:SF2">
    <property type="entry name" value="SULFATE-BINDING PROTEIN"/>
    <property type="match status" value="1"/>
</dbReference>
<keyword evidence="3" id="KW-0813">Transport</keyword>
<keyword evidence="8" id="KW-1185">Reference proteome</keyword>
<dbReference type="PANTHER" id="PTHR30368">
    <property type="entry name" value="SULFATE-BINDING PROTEIN"/>
    <property type="match status" value="1"/>
</dbReference>
<dbReference type="Pfam" id="PF13531">
    <property type="entry name" value="SBP_bac_11"/>
    <property type="match status" value="1"/>
</dbReference>
<keyword evidence="4 6" id="KW-0732">Signal</keyword>
<evidence type="ECO:0000256" key="6">
    <source>
        <dbReference type="SAM" id="SignalP"/>
    </source>
</evidence>
<dbReference type="RefSeq" id="WP_073390831.1">
    <property type="nucleotide sequence ID" value="NZ_FQVU01000003.1"/>
</dbReference>
<dbReference type="SUPFAM" id="SSF53850">
    <property type="entry name" value="Periplasmic binding protein-like II"/>
    <property type="match status" value="1"/>
</dbReference>
<organism evidence="7 8">
    <name type="scientific">Jatrophihabitans endophyticus</name>
    <dbReference type="NCBI Taxonomy" id="1206085"/>
    <lineage>
        <taxon>Bacteria</taxon>
        <taxon>Bacillati</taxon>
        <taxon>Actinomycetota</taxon>
        <taxon>Actinomycetes</taxon>
        <taxon>Jatrophihabitantales</taxon>
        <taxon>Jatrophihabitantaceae</taxon>
        <taxon>Jatrophihabitans</taxon>
    </lineage>
</organism>
<dbReference type="STRING" id="1206085.SAMN05443575_2730"/>
<sequence length="337" mass="34884">MSTTLVRPRRLTAVLAAVTAAVVGVAACSSGSSASTVRLVAYSVPKPAYDALGKAFAKTKDGKDVEVKGSYGPSGSQSKAVIGGQKADYVGFSVEPDLTKLVDAGKVEKNWNSGPTKGLVSDSVVVIVVRQGNPLGIKGWDDLVKPGVKIVTPDPATSGSAKWNILAAYTHILSEGGTDVAAQAYLKKFYKNIVSRAQSGATATTQFTSGTGNVLISYENEAISARAKGAKLDYIVPEQSILIENPAAVTKGASDGAKKFLSYVESEAGQEIFAAHGFRPVVKSTKIPTVAGANDPSNPFPTVSKLTTIAQLGGWSAVNKKFFDEKTGIVTKIGGAG</sequence>
<evidence type="ECO:0000256" key="4">
    <source>
        <dbReference type="ARBA" id="ARBA00022729"/>
    </source>
</evidence>
<comment type="subcellular location">
    <subcellularLocation>
        <location evidence="1">Periplasm</location>
    </subcellularLocation>
</comment>
<dbReference type="InterPro" id="IPR005669">
    <property type="entry name" value="Thiosulph/SO4-bd"/>
</dbReference>
<evidence type="ECO:0000256" key="5">
    <source>
        <dbReference type="ARBA" id="ARBA00022764"/>
    </source>
</evidence>
<evidence type="ECO:0000256" key="2">
    <source>
        <dbReference type="ARBA" id="ARBA00006099"/>
    </source>
</evidence>
<dbReference type="EMBL" id="FQVU01000003">
    <property type="protein sequence ID" value="SHG76803.1"/>
    <property type="molecule type" value="Genomic_DNA"/>
</dbReference>
<name>A0A1M5MJ78_9ACTN</name>
<evidence type="ECO:0000313" key="8">
    <source>
        <dbReference type="Proteomes" id="UP000186132"/>
    </source>
</evidence>
<evidence type="ECO:0000313" key="7">
    <source>
        <dbReference type="EMBL" id="SHG76803.1"/>
    </source>
</evidence>
<dbReference type="Gene3D" id="3.40.190.10">
    <property type="entry name" value="Periplasmic binding protein-like II"/>
    <property type="match status" value="2"/>
</dbReference>
<protein>
    <submittedName>
        <fullName evidence="7">Sulfate transport system substrate-binding protein</fullName>
    </submittedName>
</protein>
<dbReference type="GO" id="GO:0042597">
    <property type="term" value="C:periplasmic space"/>
    <property type="evidence" value="ECO:0007669"/>
    <property type="project" value="UniProtKB-SubCell"/>
</dbReference>
<keyword evidence="5" id="KW-0574">Periplasm</keyword>
<evidence type="ECO:0000256" key="3">
    <source>
        <dbReference type="ARBA" id="ARBA00022448"/>
    </source>
</evidence>
<gene>
    <name evidence="7" type="ORF">SAMN05443575_2730</name>
</gene>
<accession>A0A1M5MJ78</accession>
<reference evidence="7 8" key="1">
    <citation type="submission" date="2016-11" db="EMBL/GenBank/DDBJ databases">
        <authorList>
            <person name="Jaros S."/>
            <person name="Januszkiewicz K."/>
            <person name="Wedrychowicz H."/>
        </authorList>
    </citation>
    <scope>NUCLEOTIDE SEQUENCE [LARGE SCALE GENOMIC DNA]</scope>
    <source>
        <strain evidence="7 8">DSM 45627</strain>
    </source>
</reference>